<feature type="transmembrane region" description="Helical" evidence="4">
    <location>
        <begin position="197"/>
        <end position="217"/>
    </location>
</feature>
<feature type="transmembrane region" description="Helical" evidence="4">
    <location>
        <begin position="253"/>
        <end position="270"/>
    </location>
</feature>
<dbReference type="EMBL" id="MFKX01000002">
    <property type="protein sequence ID" value="OGG58653.1"/>
    <property type="molecule type" value="Genomic_DNA"/>
</dbReference>
<feature type="transmembrane region" description="Helical" evidence="4">
    <location>
        <begin position="134"/>
        <end position="152"/>
    </location>
</feature>
<feature type="repeat" description="TPR" evidence="3">
    <location>
        <begin position="667"/>
        <end position="700"/>
    </location>
</feature>
<dbReference type="SMART" id="SM00028">
    <property type="entry name" value="TPR"/>
    <property type="match status" value="3"/>
</dbReference>
<feature type="transmembrane region" description="Helical" evidence="4">
    <location>
        <begin position="340"/>
        <end position="371"/>
    </location>
</feature>
<name>A0A1F6DB42_9BACT</name>
<keyword evidence="4" id="KW-0812">Transmembrane</keyword>
<dbReference type="Pfam" id="PF13432">
    <property type="entry name" value="TPR_16"/>
    <property type="match status" value="2"/>
</dbReference>
<feature type="transmembrane region" description="Helical" evidence="4">
    <location>
        <begin position="383"/>
        <end position="403"/>
    </location>
</feature>
<proteinExistence type="predicted"/>
<sequence>MQYLAHAEIVARWSVYLLFLLVPFFFVPLPWVSVAQSKLLLAVVVITVGFLAWIVSSFNASQLRFPKSPLLLASALIPAAYLISALATGASWESFAGDGRGQDTVIGFVLLYIASLMSAAILRSSNLLLFAFRLLLTGALAVITVQIVHLAIPSFTFGGVLTTPATSIVGSWHDLGIFLVLVVFIFLTLSRTTLLEGYWNLAAITAAFLGLLLLIVINFSDVWLGLFGLSVFYLLFLYRTHSGSITSFDVRHAAPWLACAIVSLGMYFGGNAVQAILPVPLQVVQIEVRPSWAGTFAVGREVFAEPSRIFFGSGPNTFLRQWDVYKPLSVNKTEFWNTDFYYGVGFIPTSFVTTGILGLLAWGAVCGALLWGLYRTLRDPASGAIRAILMGSAVFLTGFHILYVPGPTLSLLTFLVFGVLVAEEFSRGMIREWVVSPSWESWKGRICSAALIVSGLMVFAGSTQTVRALISDAFVSRAVVEYNLTQDAAKASHSIVWAVGILPGNDRAHRAGVELGLLQLSKLLSASDESETTRALLQATLASAIAHGLAAVSIESGNYQNWLALARLYGELAGAGVEGAEERARDAYVAARESSPTTPLPYLGEAQLDLIKGDDVAARKNLEAALAVKLNFAPAHFLLSQIHARAGSLEKAREYGGAVVEIAPQDPLGWYNLGTILYAQKDYQDAALSFERAAALQNDYANALFLLGLSYYQLERKDDALKVLRIVLALNPEDAALVDLVEKMEAGKDLGPSFR</sequence>
<feature type="transmembrane region" description="Helical" evidence="4">
    <location>
        <begin position="223"/>
        <end position="241"/>
    </location>
</feature>
<dbReference type="PANTHER" id="PTHR44943">
    <property type="entry name" value="CELLULOSE SYNTHASE OPERON PROTEIN C"/>
    <property type="match status" value="1"/>
</dbReference>
<keyword evidence="4" id="KW-1133">Transmembrane helix</keyword>
<dbReference type="Gene3D" id="1.25.40.10">
    <property type="entry name" value="Tetratricopeptide repeat domain"/>
    <property type="match status" value="2"/>
</dbReference>
<evidence type="ECO:0000256" key="1">
    <source>
        <dbReference type="ARBA" id="ARBA00022737"/>
    </source>
</evidence>
<feature type="transmembrane region" description="Helical" evidence="4">
    <location>
        <begin position="12"/>
        <end position="33"/>
    </location>
</feature>
<feature type="transmembrane region" description="Helical" evidence="4">
    <location>
        <begin position="39"/>
        <end position="58"/>
    </location>
</feature>
<protein>
    <submittedName>
        <fullName evidence="5">Uncharacterized protein</fullName>
    </submittedName>
</protein>
<feature type="transmembrane region" description="Helical" evidence="4">
    <location>
        <begin position="172"/>
        <end position="190"/>
    </location>
</feature>
<evidence type="ECO:0000313" key="6">
    <source>
        <dbReference type="Proteomes" id="UP000177958"/>
    </source>
</evidence>
<gene>
    <name evidence="5" type="ORF">A2853_02905</name>
</gene>
<reference evidence="5 6" key="1">
    <citation type="journal article" date="2016" name="Nat. Commun.">
        <title>Thousands of microbial genomes shed light on interconnected biogeochemical processes in an aquifer system.</title>
        <authorList>
            <person name="Anantharaman K."/>
            <person name="Brown C.T."/>
            <person name="Hug L.A."/>
            <person name="Sharon I."/>
            <person name="Castelle C.J."/>
            <person name="Probst A.J."/>
            <person name="Thomas B.C."/>
            <person name="Singh A."/>
            <person name="Wilkins M.J."/>
            <person name="Karaoz U."/>
            <person name="Brodie E.L."/>
            <person name="Williams K.H."/>
            <person name="Hubbard S.S."/>
            <person name="Banfield J.F."/>
        </authorList>
    </citation>
    <scope>NUCLEOTIDE SEQUENCE [LARGE SCALE GENOMIC DNA]</scope>
</reference>
<accession>A0A1F6DB42</accession>
<feature type="transmembrane region" description="Helical" evidence="4">
    <location>
        <begin position="104"/>
        <end position="122"/>
    </location>
</feature>
<dbReference type="SUPFAM" id="SSF48452">
    <property type="entry name" value="TPR-like"/>
    <property type="match status" value="1"/>
</dbReference>
<dbReference type="InterPro" id="IPR011990">
    <property type="entry name" value="TPR-like_helical_dom_sf"/>
</dbReference>
<dbReference type="Proteomes" id="UP000177958">
    <property type="component" value="Unassembled WGS sequence"/>
</dbReference>
<keyword evidence="2 3" id="KW-0802">TPR repeat</keyword>
<feature type="transmembrane region" description="Helical" evidence="4">
    <location>
        <begin position="70"/>
        <end position="92"/>
    </location>
</feature>
<dbReference type="PROSITE" id="PS50005">
    <property type="entry name" value="TPR"/>
    <property type="match status" value="2"/>
</dbReference>
<evidence type="ECO:0000256" key="4">
    <source>
        <dbReference type="SAM" id="Phobius"/>
    </source>
</evidence>
<evidence type="ECO:0000256" key="3">
    <source>
        <dbReference type="PROSITE-ProRule" id="PRU00339"/>
    </source>
</evidence>
<comment type="caution">
    <text evidence="5">The sequence shown here is derived from an EMBL/GenBank/DDBJ whole genome shotgun (WGS) entry which is preliminary data.</text>
</comment>
<keyword evidence="1" id="KW-0677">Repeat</keyword>
<evidence type="ECO:0000256" key="2">
    <source>
        <dbReference type="ARBA" id="ARBA00022803"/>
    </source>
</evidence>
<dbReference type="InterPro" id="IPR019734">
    <property type="entry name" value="TPR_rpt"/>
</dbReference>
<dbReference type="InterPro" id="IPR051685">
    <property type="entry name" value="Ycf3/AcsC/BcsC/TPR_MFPF"/>
</dbReference>
<dbReference type="PANTHER" id="PTHR44943:SF8">
    <property type="entry name" value="TPR REPEAT-CONTAINING PROTEIN MJ0263"/>
    <property type="match status" value="1"/>
</dbReference>
<keyword evidence="4" id="KW-0472">Membrane</keyword>
<organism evidence="5 6">
    <name type="scientific">Candidatus Kaiserbacteria bacterium RIFCSPHIGHO2_01_FULL_55_17</name>
    <dbReference type="NCBI Taxonomy" id="1798484"/>
    <lineage>
        <taxon>Bacteria</taxon>
        <taxon>Candidatus Kaiseribacteriota</taxon>
    </lineage>
</organism>
<feature type="repeat" description="TPR" evidence="3">
    <location>
        <begin position="701"/>
        <end position="734"/>
    </location>
</feature>
<dbReference type="AlphaFoldDB" id="A0A1F6DB42"/>
<evidence type="ECO:0000313" key="5">
    <source>
        <dbReference type="EMBL" id="OGG58653.1"/>
    </source>
</evidence>